<dbReference type="STRING" id="670386.D3B842"/>
<evidence type="ECO:0000259" key="5">
    <source>
        <dbReference type="PROSITE" id="PS51352"/>
    </source>
</evidence>
<comment type="caution">
    <text evidence="6">The sequence shown here is derived from an EMBL/GenBank/DDBJ whole genome shotgun (WGS) entry which is preliminary data.</text>
</comment>
<dbReference type="RefSeq" id="XP_020434327.1">
    <property type="nucleotide sequence ID" value="XM_020575532.1"/>
</dbReference>
<organism evidence="6 7">
    <name type="scientific">Heterostelium pallidum (strain ATCC 26659 / Pp 5 / PN500)</name>
    <name type="common">Cellular slime mold</name>
    <name type="synonym">Polysphondylium pallidum</name>
    <dbReference type="NCBI Taxonomy" id="670386"/>
    <lineage>
        <taxon>Eukaryota</taxon>
        <taxon>Amoebozoa</taxon>
        <taxon>Evosea</taxon>
        <taxon>Eumycetozoa</taxon>
        <taxon>Dictyostelia</taxon>
        <taxon>Acytosteliales</taxon>
        <taxon>Acytosteliaceae</taxon>
        <taxon>Heterostelium</taxon>
    </lineage>
</organism>
<evidence type="ECO:0000313" key="7">
    <source>
        <dbReference type="Proteomes" id="UP000001396"/>
    </source>
</evidence>
<dbReference type="GO" id="GO:0051536">
    <property type="term" value="F:iron-sulfur cluster binding"/>
    <property type="evidence" value="ECO:0007669"/>
    <property type="project" value="UniProtKB-KW"/>
</dbReference>
<dbReference type="InterPro" id="IPR036249">
    <property type="entry name" value="Thioredoxin-like_sf"/>
</dbReference>
<dbReference type="Proteomes" id="UP000001396">
    <property type="component" value="Unassembled WGS sequence"/>
</dbReference>
<dbReference type="EMBL" id="ADBJ01000020">
    <property type="protein sequence ID" value="EFA82210.1"/>
    <property type="molecule type" value="Genomic_DNA"/>
</dbReference>
<evidence type="ECO:0000256" key="2">
    <source>
        <dbReference type="ARBA" id="ARBA00023004"/>
    </source>
</evidence>
<dbReference type="GO" id="GO:0006879">
    <property type="term" value="P:intracellular iron ion homeostasis"/>
    <property type="evidence" value="ECO:0007669"/>
    <property type="project" value="TreeGrafter"/>
</dbReference>
<dbReference type="PROSITE" id="PS51354">
    <property type="entry name" value="GLUTAREDOXIN_2"/>
    <property type="match status" value="1"/>
</dbReference>
<evidence type="ECO:0000256" key="4">
    <source>
        <dbReference type="SAM" id="Coils"/>
    </source>
</evidence>
<proteinExistence type="predicted"/>
<dbReference type="SUPFAM" id="SSF52833">
    <property type="entry name" value="Thioredoxin-like"/>
    <property type="match status" value="2"/>
</dbReference>
<dbReference type="InterPro" id="IPR033658">
    <property type="entry name" value="GRX_PICOT-like"/>
</dbReference>
<keyword evidence="2" id="KW-0408">Iron</keyword>
<keyword evidence="7" id="KW-1185">Reference proteome</keyword>
<evidence type="ECO:0000256" key="3">
    <source>
        <dbReference type="ARBA" id="ARBA00023014"/>
    </source>
</evidence>
<feature type="domain" description="Thioredoxin" evidence="5">
    <location>
        <begin position="1"/>
        <end position="105"/>
    </location>
</feature>
<dbReference type="GO" id="GO:0005829">
    <property type="term" value="C:cytosol"/>
    <property type="evidence" value="ECO:0007669"/>
    <property type="project" value="TreeGrafter"/>
</dbReference>
<dbReference type="Gene3D" id="3.40.30.10">
    <property type="entry name" value="Glutaredoxin"/>
    <property type="match status" value="2"/>
</dbReference>
<evidence type="ECO:0000313" key="6">
    <source>
        <dbReference type="EMBL" id="EFA82210.1"/>
    </source>
</evidence>
<keyword evidence="1" id="KW-0479">Metal-binding</keyword>
<name>D3B842_HETP5</name>
<dbReference type="InterPro" id="IPR002109">
    <property type="entry name" value="Glutaredoxin"/>
</dbReference>
<dbReference type="FunFam" id="3.40.30.10:FF:000012">
    <property type="entry name" value="Monothiol glutaredoxin"/>
    <property type="match status" value="1"/>
</dbReference>
<dbReference type="AlphaFoldDB" id="D3B842"/>
<dbReference type="CDD" id="cd03028">
    <property type="entry name" value="GRX_PICOT_like"/>
    <property type="match status" value="1"/>
</dbReference>
<dbReference type="PANTHER" id="PTHR10293:SF73">
    <property type="entry name" value="GLUTAREDOXIN-3"/>
    <property type="match status" value="1"/>
</dbReference>
<feature type="coiled-coil region" evidence="4">
    <location>
        <begin position="121"/>
        <end position="148"/>
    </location>
</feature>
<gene>
    <name evidence="6" type="ORF">PPL_04633</name>
</gene>
<keyword evidence="3" id="KW-0411">Iron-sulfur</keyword>
<accession>D3B842</accession>
<protein>
    <submittedName>
        <fullName evidence="6">Glutaredoxin family protein</fullName>
    </submittedName>
</protein>
<dbReference type="NCBIfam" id="TIGR00365">
    <property type="entry name" value="Grx4 family monothiol glutaredoxin"/>
    <property type="match status" value="1"/>
</dbReference>
<dbReference type="Pfam" id="PF00085">
    <property type="entry name" value="Thioredoxin"/>
    <property type="match status" value="1"/>
</dbReference>
<dbReference type="PANTHER" id="PTHR10293">
    <property type="entry name" value="GLUTAREDOXIN FAMILY MEMBER"/>
    <property type="match status" value="1"/>
</dbReference>
<dbReference type="Pfam" id="PF00462">
    <property type="entry name" value="Glutaredoxin"/>
    <property type="match status" value="1"/>
</dbReference>
<reference evidence="6 7" key="1">
    <citation type="journal article" date="2011" name="Genome Res.">
        <title>Phylogeny-wide analysis of social amoeba genomes highlights ancient origins for complex intercellular communication.</title>
        <authorList>
            <person name="Heidel A.J."/>
            <person name="Lawal H.M."/>
            <person name="Felder M."/>
            <person name="Schilde C."/>
            <person name="Helps N.R."/>
            <person name="Tunggal B."/>
            <person name="Rivero F."/>
            <person name="John U."/>
            <person name="Schleicher M."/>
            <person name="Eichinger L."/>
            <person name="Platzer M."/>
            <person name="Noegel A.A."/>
            <person name="Schaap P."/>
            <person name="Gloeckner G."/>
        </authorList>
    </citation>
    <scope>NUCLEOTIDE SEQUENCE [LARGE SCALE GENOMIC DNA]</scope>
    <source>
        <strain evidence="7">ATCC 26659 / Pp 5 / PN500</strain>
    </source>
</reference>
<dbReference type="GO" id="GO:0046872">
    <property type="term" value="F:metal ion binding"/>
    <property type="evidence" value="ECO:0007669"/>
    <property type="project" value="UniProtKB-KW"/>
</dbReference>
<dbReference type="FunCoup" id="D3B842">
    <property type="interactions" value="628"/>
</dbReference>
<dbReference type="OMA" id="FEGYNIF"/>
<sequence length="235" mass="26135">MSITITTLDQLNEVLSNNRFVVLDFWADWSKPCLSMNSIVDQLATQCPKLKFVKIEAEKTTDISLKYDIKSVPSFFFVKEKTVVDSLVGADPSALTMKSLQHHAKADDGKDSGAAAATPSAEVLGRIKEQEEEEKKKLKERLHSLVNQQPVMLFMKGTPEAPQCGFSSKTVAILNKDGFSFGSFNILADPAVREGLKEYSNWKTYPQLYINGSLVGGYDIVKEMHEENELVALKP</sequence>
<dbReference type="InterPro" id="IPR004480">
    <property type="entry name" value="Monothiol_GRX-rel"/>
</dbReference>
<evidence type="ECO:0000256" key="1">
    <source>
        <dbReference type="ARBA" id="ARBA00022723"/>
    </source>
</evidence>
<dbReference type="InParanoid" id="D3B842"/>
<dbReference type="PROSITE" id="PS51352">
    <property type="entry name" value="THIOREDOXIN_2"/>
    <property type="match status" value="1"/>
</dbReference>
<dbReference type="GeneID" id="31360120"/>
<dbReference type="GO" id="GO:0005634">
    <property type="term" value="C:nucleus"/>
    <property type="evidence" value="ECO:0007669"/>
    <property type="project" value="TreeGrafter"/>
</dbReference>
<keyword evidence="4" id="KW-0175">Coiled coil</keyword>
<dbReference type="InterPro" id="IPR013766">
    <property type="entry name" value="Thioredoxin_domain"/>
</dbReference>